<dbReference type="GO" id="GO:0016787">
    <property type="term" value="F:hydrolase activity"/>
    <property type="evidence" value="ECO:0007669"/>
    <property type="project" value="UniProtKB-KW"/>
</dbReference>
<dbReference type="Proteomes" id="UP000271678">
    <property type="component" value="Unassembled WGS sequence"/>
</dbReference>
<dbReference type="AlphaFoldDB" id="A0A3M9M272"/>
<dbReference type="PANTHER" id="PTHR36837">
    <property type="entry name" value="POLY(3-HYDROXYALKANOATE) POLYMERASE SUBUNIT PHAC"/>
    <property type="match status" value="1"/>
</dbReference>
<gene>
    <name evidence="1" type="ORF">EFY87_16295</name>
</gene>
<name>A0A3M9M272_9MICO</name>
<accession>A0A3M9M272</accession>
<comment type="caution">
    <text evidence="1">The sequence shown here is derived from an EMBL/GenBank/DDBJ whole genome shotgun (WGS) entry which is preliminary data.</text>
</comment>
<keyword evidence="1" id="KW-0378">Hydrolase</keyword>
<sequence length="373" mass="40599">MQAPVDAAFACLNGWLDYAGSAVAHSRVTPLDFAEDALRWWEVATDRRAPSWSTSHRVMRSWPEAELLDFSTAESGTPTLILPPQAGHASTIVDYSAGQSQVRTARTAGLERAFVLSWQPATDQTASSSIEDYIAILDEAVELLGGRINLVGDCQGGWLATIYAALRPGSVAALAVAGAPIDFHAGHSAIQEWVRSLSRNGELRFYEHLVGLGDGNHLGANQILGFKMLEPAEEISRLAGLWGHVHDTAYAQRYTDFENWFAWGQDLPGAFYLWIVEHLFIGNELVHGELHVDGQPVDLGSIDCPVFMLAGRTDHITPAEQMFALADYVGTPSRDQRQLLVDAGHLGLFMGHAALEGAWTDVFTALAAIDSEH</sequence>
<dbReference type="Gene3D" id="3.40.50.1820">
    <property type="entry name" value="alpha/beta hydrolase"/>
    <property type="match status" value="1"/>
</dbReference>
<proteinExistence type="predicted"/>
<evidence type="ECO:0000313" key="1">
    <source>
        <dbReference type="EMBL" id="RNI19656.1"/>
    </source>
</evidence>
<reference evidence="1 2" key="1">
    <citation type="submission" date="2018-11" db="EMBL/GenBank/DDBJ databases">
        <title>Draft genome of Simplicispira Flexivirga sp. BO-16.</title>
        <authorList>
            <person name="Im W.T."/>
        </authorList>
    </citation>
    <scope>NUCLEOTIDE SEQUENCE [LARGE SCALE GENOMIC DNA]</scope>
    <source>
        <strain evidence="1 2">BO-16</strain>
    </source>
</reference>
<dbReference type="InterPro" id="IPR029058">
    <property type="entry name" value="AB_hydrolase_fold"/>
</dbReference>
<dbReference type="InterPro" id="IPR024501">
    <property type="entry name" value="DUF3141"/>
</dbReference>
<evidence type="ECO:0000313" key="2">
    <source>
        <dbReference type="Proteomes" id="UP000271678"/>
    </source>
</evidence>
<organism evidence="1 2">
    <name type="scientific">Flexivirga caeni</name>
    <dbReference type="NCBI Taxonomy" id="2294115"/>
    <lineage>
        <taxon>Bacteria</taxon>
        <taxon>Bacillati</taxon>
        <taxon>Actinomycetota</taxon>
        <taxon>Actinomycetes</taxon>
        <taxon>Micrococcales</taxon>
        <taxon>Dermacoccaceae</taxon>
        <taxon>Flexivirga</taxon>
    </lineage>
</organism>
<dbReference type="EMBL" id="RJJQ01000019">
    <property type="protein sequence ID" value="RNI19656.1"/>
    <property type="molecule type" value="Genomic_DNA"/>
</dbReference>
<dbReference type="Pfam" id="PF11339">
    <property type="entry name" value="DUF3141"/>
    <property type="match status" value="1"/>
</dbReference>
<keyword evidence="2" id="KW-1185">Reference proteome</keyword>
<dbReference type="SUPFAM" id="SSF53474">
    <property type="entry name" value="alpha/beta-Hydrolases"/>
    <property type="match status" value="1"/>
</dbReference>
<protein>
    <submittedName>
        <fullName evidence="1">Alpha/beta hydrolase</fullName>
    </submittedName>
</protein>
<dbReference type="InterPro" id="IPR051321">
    <property type="entry name" value="PHA/PHB_synthase"/>
</dbReference>
<dbReference type="PANTHER" id="PTHR36837:SF2">
    <property type="entry name" value="POLY(3-HYDROXYALKANOATE) POLYMERASE SUBUNIT PHAC"/>
    <property type="match status" value="1"/>
</dbReference>